<evidence type="ECO:0000313" key="2">
    <source>
        <dbReference type="Proteomes" id="UP000836387"/>
    </source>
</evidence>
<organism evidence="1 2">
    <name type="scientific">Clonostachys rosea f. rosea IK726</name>
    <dbReference type="NCBI Taxonomy" id="1349383"/>
    <lineage>
        <taxon>Eukaryota</taxon>
        <taxon>Fungi</taxon>
        <taxon>Dikarya</taxon>
        <taxon>Ascomycota</taxon>
        <taxon>Pezizomycotina</taxon>
        <taxon>Sordariomycetes</taxon>
        <taxon>Hypocreomycetidae</taxon>
        <taxon>Hypocreales</taxon>
        <taxon>Bionectriaceae</taxon>
        <taxon>Clonostachys</taxon>
    </lineage>
</organism>
<reference evidence="1" key="1">
    <citation type="submission" date="2020-04" db="EMBL/GenBank/DDBJ databases">
        <authorList>
            <person name="Broberg M."/>
        </authorList>
    </citation>
    <scope>NUCLEOTIDE SEQUENCE</scope>
</reference>
<sequence>MGRVSSSTGKAHKEWVINRAGARTGWEKATELRLVKKLVARIATSFTWRASSDIERRIDKSGDDASEEAFNSGSHQISQSPEGNIDDECVAVLVYSTALRNRGHEVVAYVQSAQRRQQVRELLGYPKNHNQNLWRRKARLLLQSAQWLDIDKMVEHREPLSDAPRLSPAQLKLGAVDSSGKMEAEAHAMCLQHVRLPSGGSMFVNTERADAVICERCYFQPENYGRPGYNGSNDP</sequence>
<keyword evidence="2" id="KW-1185">Reference proteome</keyword>
<name>A0ACA9THP4_BIOOC</name>
<protein>
    <submittedName>
        <fullName evidence="1">Uncharacterized protein</fullName>
    </submittedName>
</protein>
<accession>A0ACA9THP4</accession>
<dbReference type="EMBL" id="CADEHS020000005">
    <property type="protein sequence ID" value="CAG9940378.1"/>
    <property type="molecule type" value="Genomic_DNA"/>
</dbReference>
<proteinExistence type="predicted"/>
<evidence type="ECO:0000313" key="1">
    <source>
        <dbReference type="EMBL" id="CAG9940378.1"/>
    </source>
</evidence>
<gene>
    <name evidence="1" type="ORF">CRV2_00001790</name>
</gene>
<comment type="caution">
    <text evidence="1">The sequence shown here is derived from an EMBL/GenBank/DDBJ whole genome shotgun (WGS) entry which is preliminary data.</text>
</comment>
<reference evidence="1" key="2">
    <citation type="submission" date="2021-10" db="EMBL/GenBank/DDBJ databases">
        <authorList>
            <person name="Piombo E."/>
        </authorList>
    </citation>
    <scope>NUCLEOTIDE SEQUENCE</scope>
</reference>
<dbReference type="Proteomes" id="UP000836387">
    <property type="component" value="Unassembled WGS sequence"/>
</dbReference>